<keyword evidence="6" id="KW-0411">Iron-sulfur</keyword>
<dbReference type="GO" id="GO:0006084">
    <property type="term" value="P:acetyl-CoA metabolic process"/>
    <property type="evidence" value="ECO:0007669"/>
    <property type="project" value="InterPro"/>
</dbReference>
<dbReference type="Proteomes" id="UP000614469">
    <property type="component" value="Unassembled WGS sequence"/>
</dbReference>
<reference evidence="11 12" key="1">
    <citation type="submission" date="2020-08" db="EMBL/GenBank/DDBJ databases">
        <title>Bridging the membrane lipid divide: bacteria of the FCB group superphylum have the potential to synthesize archaeal ether lipids.</title>
        <authorList>
            <person name="Villanueva L."/>
            <person name="Von Meijenfeldt F.A.B."/>
            <person name="Westbye A.B."/>
            <person name="Yadav S."/>
            <person name="Hopmans E.C."/>
            <person name="Dutilh B.E."/>
            <person name="Sinninghe Damste J.S."/>
        </authorList>
    </citation>
    <scope>NUCLEOTIDE SEQUENCE [LARGE SCALE GENOMIC DNA]</scope>
    <source>
        <strain evidence="11">NIOZ-UU36</strain>
    </source>
</reference>
<keyword evidence="2" id="KW-0533">Nickel</keyword>
<dbReference type="InterPro" id="IPR004461">
    <property type="entry name" value="CO_DH/Ac-CoA_synth_bsu"/>
</dbReference>
<dbReference type="NCBIfam" id="NF007078">
    <property type="entry name" value="PRK09529.1"/>
    <property type="match status" value="1"/>
</dbReference>
<keyword evidence="3" id="KW-0808">Transferase</keyword>
<keyword evidence="4" id="KW-0479">Metal-binding</keyword>
<dbReference type="GO" id="GO:0043885">
    <property type="term" value="F:anaerobic carbon-monoxide dehydrogenase activity"/>
    <property type="evidence" value="ECO:0007669"/>
    <property type="project" value="InterPro"/>
</dbReference>
<dbReference type="Gene3D" id="3.20.20.20">
    <property type="entry name" value="Dihydropteroate synthase-like"/>
    <property type="match status" value="1"/>
</dbReference>
<dbReference type="NCBIfam" id="NF003376">
    <property type="entry name" value="PRK04452.1-2"/>
    <property type="match status" value="1"/>
</dbReference>
<proteinExistence type="predicted"/>
<dbReference type="GO" id="GO:0043884">
    <property type="term" value="F:CO-methylating acetyl-CoA synthase activity"/>
    <property type="evidence" value="ECO:0007669"/>
    <property type="project" value="UniProtKB-EC"/>
</dbReference>
<dbReference type="Gene3D" id="3.40.50.2030">
    <property type="match status" value="1"/>
</dbReference>
<dbReference type="InterPro" id="IPR016041">
    <property type="entry name" value="Ac-CoA_synth_d_su_TIM-brl"/>
</dbReference>
<dbReference type="InterPro" id="IPR016099">
    <property type="entry name" value="Prismane-like_a/b-sand"/>
</dbReference>
<evidence type="ECO:0000256" key="1">
    <source>
        <dbReference type="ARBA" id="ARBA00012244"/>
    </source>
</evidence>
<evidence type="ECO:0000259" key="8">
    <source>
        <dbReference type="Pfam" id="PF03599"/>
    </source>
</evidence>
<dbReference type="Gene3D" id="3.40.970.20">
    <property type="entry name" value="Carbon monoxide dehydrogenase alpha subunit. Chain D, domain 4"/>
    <property type="match status" value="1"/>
</dbReference>
<feature type="compositionally biased region" description="Pro residues" evidence="7">
    <location>
        <begin position="812"/>
        <end position="821"/>
    </location>
</feature>
<dbReference type="EC" id="2.3.1.169" evidence="1"/>
<evidence type="ECO:0000256" key="3">
    <source>
        <dbReference type="ARBA" id="ARBA00022679"/>
    </source>
</evidence>
<protein>
    <recommendedName>
        <fullName evidence="1">CO-methylating acetyl-CoA synthase</fullName>
        <ecNumber evidence="1">2.3.1.169</ecNumber>
    </recommendedName>
</protein>
<dbReference type="Pfam" id="PF03599">
    <property type="entry name" value="CdhD"/>
    <property type="match status" value="1"/>
</dbReference>
<evidence type="ECO:0000259" key="10">
    <source>
        <dbReference type="Pfam" id="PF19436"/>
    </source>
</evidence>
<dbReference type="InterPro" id="IPR041350">
    <property type="entry name" value="CODH_A_N"/>
</dbReference>
<feature type="domain" description="Carbon monoxide dehydrogenase subunit alpha ,N-terminal" evidence="9">
    <location>
        <begin position="22"/>
        <end position="110"/>
    </location>
</feature>
<gene>
    <name evidence="11" type="primary">cdhC</name>
    <name evidence="11" type="ORF">H8E29_04660</name>
</gene>
<dbReference type="InterPro" id="IPR045822">
    <property type="entry name" value="ACS_CODH_B_C"/>
</dbReference>
<dbReference type="GO" id="GO:0046872">
    <property type="term" value="F:metal ion binding"/>
    <property type="evidence" value="ECO:0007669"/>
    <property type="project" value="UniProtKB-KW"/>
</dbReference>
<dbReference type="Gene3D" id="3.30.1650.10">
    <property type="entry name" value="Bifunctional carbon monoxide dehydrogenase/acetyl-coa synthase(codh/acs), Chain M, domain 3"/>
    <property type="match status" value="1"/>
</dbReference>
<dbReference type="NCBIfam" id="NF003379">
    <property type="entry name" value="PRK04456.1"/>
    <property type="match status" value="1"/>
</dbReference>
<dbReference type="InterPro" id="IPR011254">
    <property type="entry name" value="Prismane-like_sf"/>
</dbReference>
<evidence type="ECO:0000313" key="11">
    <source>
        <dbReference type="EMBL" id="MBC8334534.1"/>
    </source>
</evidence>
<feature type="domain" description="CO dehydrogenase/acetyl-CoA synthase delta subunit TIM barrel" evidence="8">
    <location>
        <begin position="912"/>
        <end position="1163"/>
    </location>
</feature>
<dbReference type="EMBL" id="JACNJN010000071">
    <property type="protein sequence ID" value="MBC8334534.1"/>
    <property type="molecule type" value="Genomic_DNA"/>
</dbReference>
<dbReference type="Pfam" id="PF03598">
    <property type="entry name" value="CdhC"/>
    <property type="match status" value="1"/>
</dbReference>
<dbReference type="SUPFAM" id="SSF51717">
    <property type="entry name" value="Dihydropteroate synthetase-like"/>
    <property type="match status" value="1"/>
</dbReference>
<sequence length="1214" mass="131600">MSKYIATRAIRGANALVIEAETMLQRALSEKGPDTIVEFPNTAYFLPTIFAMTAMEIETLGQLGEALNHARSLLHPVPAENHWTPYLGETLDSGMATLLAAEVIEAIRFVYGLQPEPFPGIELTGGTAYPQLDNGGGPAGHLNGPIDDIQLRSWGIQLVDGRMPGFAAIVGAAKNNETAVKIVRELQQRNILVFLSGNVNGRSIIHQLQEEGVELGYDTYTIPFGTDTISAIYALGFAARSALTFGGIDAGQARDILLYNKKRVFAFVLALGEVDDLKYAAAAGAINFGFPVIADTVIPEILPTGVTDYEHVISMPFDEIEGADDLERAERLVQKCIEIRGVKIKMTEVPVPIPYGSAFEGEVVRKADMRVEFGGKYSRCFEYLQMRDMDEITDGVIEIVGPNFDDVKDQGSMDLGIVVEVAGRKLQEDFEPVLERQIHYFVNGGSGLQHIGQRDITWIRISREATEKGFTLEHIGTILYARLHAEFGAIVDKVKVTLYTEPDQVTEWMEKAREAYDYRNKRLADLTDTAVDEFYSCTLCQSFAPNHVCIVSPERLGLCGAYNWLDCKASFSINPTGPNQPIPLGKLLDQEIGYWSGTLDYAKVGSHGVVQDISMYSIMENPMTACGCFECIVMYVPEVEGVFIVSREDTGMTPIGMKFSSLAGMAGGGMQTPGVMGIGKFYLISPKFISADGGFKRVVWMSANLKESMQTEFQGVADREGIPDLIDRIADSNSVTTVEQLVEWVKEKDHPVLDLGPMVATSAKVDGADDVIAQAEAVVDAVSAPKVEAPKAEAAKPAPVEVAQVKEAPPAHATPPAPPSAPAVSGSMEERVDRLERSVKTLIGSLVGALAELGDVDVPQIPAAPKVFAPVEAAPAPAAKPEITLAPDKPWLAEGTKTEILKENWPGSVREVKLGATAADGGTRTSVITVGGQNAMPFMDFEGAMPNKPVIALEIKDRRPDDWSELLLKEWGDAMNDPGTWAKAAEKAGADLLQMTLSVTDADGNPTKPDAAVAAVRKVLEASGLPLMVFGPGQVDIDNELMVPIADAFKGERLLLGLCEDKNYRTIVASAMANGHLVNARTAMDVNLAKQLNILINDMGLPLERIIMDPTTGALGYGFEYGYSVMERLRMAALQGDSMTQMPMLVTPGEECWKTKEAKVGVDVPESWGDWLERSITWETLTSVMLLEAGADILTLRHPESLRRTRAAIEDLAG</sequence>
<evidence type="ECO:0000256" key="5">
    <source>
        <dbReference type="ARBA" id="ARBA00023004"/>
    </source>
</evidence>
<accession>A0A8J6NII1</accession>
<evidence type="ECO:0000256" key="2">
    <source>
        <dbReference type="ARBA" id="ARBA00022596"/>
    </source>
</evidence>
<keyword evidence="5" id="KW-0408">Iron</keyword>
<dbReference type="Gene3D" id="3.40.1470.10">
    <property type="entry name" value="Bifunctional carbon monoxide dehydrogenase/acetyl-coa synthase(codh/acs), Chain M, domain 5"/>
    <property type="match status" value="1"/>
</dbReference>
<comment type="caution">
    <text evidence="11">The sequence shown here is derived from an EMBL/GenBank/DDBJ whole genome shotgun (WGS) entry which is preliminary data.</text>
</comment>
<evidence type="ECO:0000259" key="9">
    <source>
        <dbReference type="Pfam" id="PF18537"/>
    </source>
</evidence>
<feature type="domain" description="CO dehydrogenase/acetyl-CoA synthase complex beta subunit C-terminal" evidence="10">
    <location>
        <begin position="516"/>
        <end position="759"/>
    </location>
</feature>
<evidence type="ECO:0000313" key="12">
    <source>
        <dbReference type="Proteomes" id="UP000614469"/>
    </source>
</evidence>
<dbReference type="InterPro" id="IPR038571">
    <property type="entry name" value="CO_DH/Ac-CoA_synth_bsu_3_sf"/>
</dbReference>
<dbReference type="Gene3D" id="1.10.8.190">
    <property type="entry name" value="Carbon monoxide dehydrogenase alpha subunit. Chain M, domain 1"/>
    <property type="match status" value="1"/>
</dbReference>
<dbReference type="NCBIfam" id="TIGR00316">
    <property type="entry name" value="cdhC"/>
    <property type="match status" value="1"/>
</dbReference>
<organism evidence="11 12">
    <name type="scientific">Candidatus Desulfolinea nitratireducens</name>
    <dbReference type="NCBI Taxonomy" id="2841698"/>
    <lineage>
        <taxon>Bacteria</taxon>
        <taxon>Bacillati</taxon>
        <taxon>Chloroflexota</taxon>
        <taxon>Anaerolineae</taxon>
        <taxon>Anaerolineales</taxon>
        <taxon>Anaerolineales incertae sedis</taxon>
        <taxon>Candidatus Desulfolinea</taxon>
    </lineage>
</organism>
<dbReference type="Pfam" id="PF19436">
    <property type="entry name" value="ACS_CODH_B_C"/>
    <property type="match status" value="1"/>
</dbReference>
<dbReference type="Pfam" id="PF18537">
    <property type="entry name" value="CODH_A_N"/>
    <property type="match status" value="1"/>
</dbReference>
<dbReference type="SUPFAM" id="SSF56821">
    <property type="entry name" value="Prismane protein-like"/>
    <property type="match status" value="1"/>
</dbReference>
<dbReference type="NCBIfam" id="NF040764">
    <property type="entry name" value="CODH_ACS_al_bet"/>
    <property type="match status" value="1"/>
</dbReference>
<dbReference type="PANTHER" id="PTHR42281">
    <property type="match status" value="1"/>
</dbReference>
<evidence type="ECO:0000256" key="6">
    <source>
        <dbReference type="ARBA" id="ARBA00023014"/>
    </source>
</evidence>
<dbReference type="PANTHER" id="PTHR42281:SF1">
    <property type="entry name" value="ACETYL-COA DECARBONYLASE_SYNTHASE COMPLEX SUBUNIT BETA 1"/>
    <property type="match status" value="1"/>
</dbReference>
<dbReference type="AlphaFoldDB" id="A0A8J6NII1"/>
<dbReference type="GO" id="GO:0051536">
    <property type="term" value="F:iron-sulfur cluster binding"/>
    <property type="evidence" value="ECO:0007669"/>
    <property type="project" value="UniProtKB-KW"/>
</dbReference>
<feature type="region of interest" description="Disordered" evidence="7">
    <location>
        <begin position="806"/>
        <end position="831"/>
    </location>
</feature>
<evidence type="ECO:0000256" key="7">
    <source>
        <dbReference type="SAM" id="MobiDB-lite"/>
    </source>
</evidence>
<dbReference type="InterPro" id="IPR011005">
    <property type="entry name" value="Dihydropteroate_synth-like_sf"/>
</dbReference>
<evidence type="ECO:0000256" key="4">
    <source>
        <dbReference type="ARBA" id="ARBA00022723"/>
    </source>
</evidence>
<name>A0A8J6NII1_9CHLR</name>